<name>A0AA37M5I3_9HYPH</name>
<organism evidence="3 4">
    <name type="scientific">Methylobacterium frigidaeris</name>
    <dbReference type="NCBI Taxonomy" id="2038277"/>
    <lineage>
        <taxon>Bacteria</taxon>
        <taxon>Pseudomonadati</taxon>
        <taxon>Pseudomonadota</taxon>
        <taxon>Alphaproteobacteria</taxon>
        <taxon>Hyphomicrobiales</taxon>
        <taxon>Methylobacteriaceae</taxon>
        <taxon>Methylobacterium</taxon>
    </lineage>
</organism>
<dbReference type="AlphaFoldDB" id="A0AA37M5I3"/>
<feature type="chain" id="PRO_5041224844" evidence="2">
    <location>
        <begin position="36"/>
        <end position="180"/>
    </location>
</feature>
<protein>
    <submittedName>
        <fullName evidence="3">Uncharacterized protein</fullName>
    </submittedName>
</protein>
<gene>
    <name evidence="3" type="ORF">MPEAHAMD_3747</name>
</gene>
<sequence length="180" mass="18611">MTPSMPSPKRPHRATPWWAGALAGLAALPCAGAPAQPVPAPAPAPAPTPAPAPPEAPPAAPAPGGFPALPATPFFRVVPMNEARAIGFFTSLFPDCSAQGPVVARLVEGPKHGSVRFVAEPSFPRYAPSSPLASCNARKVEGLKMIFEAAEGYEGLDAYRMLIINPDGSATNLDVKVSIR</sequence>
<evidence type="ECO:0000256" key="2">
    <source>
        <dbReference type="SAM" id="SignalP"/>
    </source>
</evidence>
<feature type="signal peptide" evidence="2">
    <location>
        <begin position="1"/>
        <end position="35"/>
    </location>
</feature>
<keyword evidence="4" id="KW-1185">Reference proteome</keyword>
<reference evidence="3" key="2">
    <citation type="submission" date="2021-08" db="EMBL/GenBank/DDBJ databases">
        <authorList>
            <person name="Tani A."/>
            <person name="Ola A."/>
            <person name="Ogura Y."/>
            <person name="Katsura K."/>
            <person name="Hayashi T."/>
        </authorList>
    </citation>
    <scope>NUCLEOTIDE SEQUENCE</scope>
    <source>
        <strain evidence="3">JCM 32048</strain>
    </source>
</reference>
<keyword evidence="2" id="KW-0732">Signal</keyword>
<dbReference type="Proteomes" id="UP001055286">
    <property type="component" value="Unassembled WGS sequence"/>
</dbReference>
<evidence type="ECO:0000313" key="3">
    <source>
        <dbReference type="EMBL" id="GJD63577.1"/>
    </source>
</evidence>
<proteinExistence type="predicted"/>
<evidence type="ECO:0000256" key="1">
    <source>
        <dbReference type="SAM" id="MobiDB-lite"/>
    </source>
</evidence>
<dbReference type="EMBL" id="BPQJ01000017">
    <property type="protein sequence ID" value="GJD63577.1"/>
    <property type="molecule type" value="Genomic_DNA"/>
</dbReference>
<evidence type="ECO:0000313" key="4">
    <source>
        <dbReference type="Proteomes" id="UP001055286"/>
    </source>
</evidence>
<feature type="region of interest" description="Disordered" evidence="1">
    <location>
        <begin position="34"/>
        <end position="63"/>
    </location>
</feature>
<accession>A0AA37M5I3</accession>
<reference evidence="3" key="1">
    <citation type="journal article" date="2016" name="Front. Microbiol.">
        <title>Genome Sequence of the Piezophilic, Mesophilic Sulfate-Reducing Bacterium Desulfovibrio indicus J2T.</title>
        <authorList>
            <person name="Cao J."/>
            <person name="Maignien L."/>
            <person name="Shao Z."/>
            <person name="Alain K."/>
            <person name="Jebbar M."/>
        </authorList>
    </citation>
    <scope>NUCLEOTIDE SEQUENCE</scope>
    <source>
        <strain evidence="3">JCM 32048</strain>
    </source>
</reference>
<comment type="caution">
    <text evidence="3">The sequence shown here is derived from an EMBL/GenBank/DDBJ whole genome shotgun (WGS) entry which is preliminary data.</text>
</comment>
<feature type="compositionally biased region" description="Pro residues" evidence="1">
    <location>
        <begin position="36"/>
        <end position="61"/>
    </location>
</feature>